<accession>A0A6J7XUH7</accession>
<gene>
    <name evidence="2" type="ORF">UFOVP142_49</name>
</gene>
<evidence type="ECO:0000256" key="1">
    <source>
        <dbReference type="SAM" id="MobiDB-lite"/>
    </source>
</evidence>
<name>A0A6J7XUH7_9CAUD</name>
<dbReference type="EMBL" id="LR798460">
    <property type="protein sequence ID" value="CAB5237966.1"/>
    <property type="molecule type" value="Genomic_DNA"/>
</dbReference>
<evidence type="ECO:0000313" key="2">
    <source>
        <dbReference type="EMBL" id="CAB5237966.1"/>
    </source>
</evidence>
<feature type="region of interest" description="Disordered" evidence="1">
    <location>
        <begin position="98"/>
        <end position="123"/>
    </location>
</feature>
<sequence>MDHNGDKFHNWFLKPVVFANDISGPIWFVVDVVSAGGAISLTVARHPDGKTAIAGQAEVIPLNFKRIAKRYATRHDGFAVADQVLNAAAKRRVKLQDRARGTHNLLTHKGGKRWPGKKWQKHR</sequence>
<feature type="compositionally biased region" description="Basic residues" evidence="1">
    <location>
        <begin position="109"/>
        <end position="123"/>
    </location>
</feature>
<protein>
    <submittedName>
        <fullName evidence="2">Uncharacterized protein</fullName>
    </submittedName>
</protein>
<proteinExistence type="predicted"/>
<organism evidence="2">
    <name type="scientific">uncultured Caudovirales phage</name>
    <dbReference type="NCBI Taxonomy" id="2100421"/>
    <lineage>
        <taxon>Viruses</taxon>
        <taxon>Duplodnaviria</taxon>
        <taxon>Heunggongvirae</taxon>
        <taxon>Uroviricota</taxon>
        <taxon>Caudoviricetes</taxon>
        <taxon>Peduoviridae</taxon>
        <taxon>Maltschvirus</taxon>
        <taxon>Maltschvirus maltsch</taxon>
    </lineage>
</organism>
<reference evidence="2" key="1">
    <citation type="submission" date="2020-05" db="EMBL/GenBank/DDBJ databases">
        <authorList>
            <person name="Chiriac C."/>
            <person name="Salcher M."/>
            <person name="Ghai R."/>
            <person name="Kavagutti S V."/>
        </authorList>
    </citation>
    <scope>NUCLEOTIDE SEQUENCE</scope>
</reference>